<accession>A0A699S249</accession>
<sequence>QSWNRHQTLKVDRISHQSLAVRNGLELPRVRNQALCSLCQMPVLPEQHQVLNQFEIPLVESEEDPASLQEIPPENFELWVRPQVASSQTSPPLPS</sequence>
<organism evidence="1">
    <name type="scientific">Tanacetum cinerariifolium</name>
    <name type="common">Dalmatian daisy</name>
    <name type="synonym">Chrysanthemum cinerariifolium</name>
    <dbReference type="NCBI Taxonomy" id="118510"/>
    <lineage>
        <taxon>Eukaryota</taxon>
        <taxon>Viridiplantae</taxon>
        <taxon>Streptophyta</taxon>
        <taxon>Embryophyta</taxon>
        <taxon>Tracheophyta</taxon>
        <taxon>Spermatophyta</taxon>
        <taxon>Magnoliopsida</taxon>
        <taxon>eudicotyledons</taxon>
        <taxon>Gunneridae</taxon>
        <taxon>Pentapetalae</taxon>
        <taxon>asterids</taxon>
        <taxon>campanulids</taxon>
        <taxon>Asterales</taxon>
        <taxon>Asteraceae</taxon>
        <taxon>Asteroideae</taxon>
        <taxon>Anthemideae</taxon>
        <taxon>Anthemidinae</taxon>
        <taxon>Tanacetum</taxon>
    </lineage>
</organism>
<protein>
    <submittedName>
        <fullName evidence="1">Uncharacterized protein</fullName>
    </submittedName>
</protein>
<comment type="caution">
    <text evidence="1">The sequence shown here is derived from an EMBL/GenBank/DDBJ whole genome shotgun (WGS) entry which is preliminary data.</text>
</comment>
<proteinExistence type="predicted"/>
<dbReference type="EMBL" id="BKCJ011129889">
    <property type="protein sequence ID" value="GFC91108.1"/>
    <property type="molecule type" value="Genomic_DNA"/>
</dbReference>
<evidence type="ECO:0000313" key="1">
    <source>
        <dbReference type="EMBL" id="GFC91108.1"/>
    </source>
</evidence>
<reference evidence="1" key="1">
    <citation type="journal article" date="2019" name="Sci. Rep.">
        <title>Draft genome of Tanacetum cinerariifolium, the natural source of mosquito coil.</title>
        <authorList>
            <person name="Yamashiro T."/>
            <person name="Shiraishi A."/>
            <person name="Satake H."/>
            <person name="Nakayama K."/>
        </authorList>
    </citation>
    <scope>NUCLEOTIDE SEQUENCE</scope>
</reference>
<dbReference type="AlphaFoldDB" id="A0A699S249"/>
<gene>
    <name evidence="1" type="ORF">Tci_863078</name>
</gene>
<feature type="non-terminal residue" evidence="1">
    <location>
        <position position="1"/>
    </location>
</feature>
<name>A0A699S249_TANCI</name>